<evidence type="ECO:0000256" key="11">
    <source>
        <dbReference type="ARBA" id="ARBA00023136"/>
    </source>
</evidence>
<dbReference type="GO" id="GO:0015297">
    <property type="term" value="F:antiporter activity"/>
    <property type="evidence" value="ECO:0007669"/>
    <property type="project" value="UniProtKB-KW"/>
</dbReference>
<dbReference type="InterPro" id="IPR002528">
    <property type="entry name" value="MATE_fam"/>
</dbReference>
<dbReference type="PANTHER" id="PTHR43298:SF2">
    <property type="entry name" value="FMN_FAD EXPORTER YEEO-RELATED"/>
    <property type="match status" value="1"/>
</dbReference>
<evidence type="ECO:0000313" key="14">
    <source>
        <dbReference type="Proteomes" id="UP000515561"/>
    </source>
</evidence>
<comment type="similarity">
    <text evidence="3">Belongs to the multi antimicrobial extrusion (MATE) (TC 2.A.66.1) family.</text>
</comment>
<keyword evidence="6" id="KW-0050">Antiport</keyword>
<proteinExistence type="inferred from homology"/>
<keyword evidence="5" id="KW-0813">Transport</keyword>
<evidence type="ECO:0000256" key="10">
    <source>
        <dbReference type="ARBA" id="ARBA00023065"/>
    </source>
</evidence>
<dbReference type="EMBL" id="AP023367">
    <property type="protein sequence ID" value="BCJ93311.1"/>
    <property type="molecule type" value="Genomic_DNA"/>
</dbReference>
<dbReference type="Proteomes" id="UP000515561">
    <property type="component" value="Chromosome"/>
</dbReference>
<dbReference type="GO" id="GO:0042910">
    <property type="term" value="F:xenobiotic transmembrane transporter activity"/>
    <property type="evidence" value="ECO:0007669"/>
    <property type="project" value="InterPro"/>
</dbReference>
<evidence type="ECO:0000313" key="13">
    <source>
        <dbReference type="EMBL" id="BCJ93311.1"/>
    </source>
</evidence>
<dbReference type="GO" id="GO:0005886">
    <property type="term" value="C:plasma membrane"/>
    <property type="evidence" value="ECO:0007669"/>
    <property type="project" value="UniProtKB-SubCell"/>
</dbReference>
<dbReference type="Pfam" id="PF01554">
    <property type="entry name" value="MatE"/>
    <property type="match status" value="2"/>
</dbReference>
<keyword evidence="8" id="KW-0812">Transmembrane</keyword>
<evidence type="ECO:0000256" key="6">
    <source>
        <dbReference type="ARBA" id="ARBA00022449"/>
    </source>
</evidence>
<dbReference type="KEGG" id="acel:acsn021_08800"/>
<evidence type="ECO:0000256" key="4">
    <source>
        <dbReference type="ARBA" id="ARBA00020268"/>
    </source>
</evidence>
<evidence type="ECO:0000256" key="3">
    <source>
        <dbReference type="ARBA" id="ARBA00010199"/>
    </source>
</evidence>
<keyword evidence="14" id="KW-1185">Reference proteome</keyword>
<evidence type="ECO:0000256" key="7">
    <source>
        <dbReference type="ARBA" id="ARBA00022475"/>
    </source>
</evidence>
<gene>
    <name evidence="13" type="ORF">acsn021_08800</name>
</gene>
<evidence type="ECO:0000256" key="5">
    <source>
        <dbReference type="ARBA" id="ARBA00022448"/>
    </source>
</evidence>
<dbReference type="AlphaFoldDB" id="A0A6S6R2A1"/>
<evidence type="ECO:0000256" key="1">
    <source>
        <dbReference type="ARBA" id="ARBA00003408"/>
    </source>
</evidence>
<organism evidence="13 14">
    <name type="scientific">Anaerocolumna cellulosilytica</name>
    <dbReference type="NCBI Taxonomy" id="433286"/>
    <lineage>
        <taxon>Bacteria</taxon>
        <taxon>Bacillati</taxon>
        <taxon>Bacillota</taxon>
        <taxon>Clostridia</taxon>
        <taxon>Lachnospirales</taxon>
        <taxon>Lachnospiraceae</taxon>
        <taxon>Anaerocolumna</taxon>
    </lineage>
</organism>
<dbReference type="InterPro" id="IPR050222">
    <property type="entry name" value="MATE_MdtK"/>
</dbReference>
<dbReference type="GO" id="GO:0006811">
    <property type="term" value="P:monoatomic ion transport"/>
    <property type="evidence" value="ECO:0007669"/>
    <property type="project" value="UniProtKB-KW"/>
</dbReference>
<keyword evidence="11" id="KW-0472">Membrane</keyword>
<keyword evidence="10" id="KW-0406">Ion transport</keyword>
<dbReference type="NCBIfam" id="TIGR00797">
    <property type="entry name" value="matE"/>
    <property type="match status" value="1"/>
</dbReference>
<reference evidence="13 14" key="1">
    <citation type="journal article" date="2016" name="Int. J. Syst. Evol. Microbiol.">
        <title>Descriptions of Anaerotaenia torta gen. nov., sp. nov. and Anaerocolumna cellulosilytica gen. nov., sp. nov. isolated from a methanogenic reactor of cattle waste.</title>
        <authorList>
            <person name="Uek A."/>
            <person name="Ohtaki Y."/>
            <person name="Kaku N."/>
            <person name="Ueki K."/>
        </authorList>
    </citation>
    <scope>NUCLEOTIDE SEQUENCE [LARGE SCALE GENOMIC DNA]</scope>
    <source>
        <strain evidence="13 14">SN021</strain>
    </source>
</reference>
<evidence type="ECO:0000256" key="8">
    <source>
        <dbReference type="ARBA" id="ARBA00022692"/>
    </source>
</evidence>
<dbReference type="CDD" id="cd13144">
    <property type="entry name" value="MATE_like_4"/>
    <property type="match status" value="1"/>
</dbReference>
<evidence type="ECO:0000256" key="9">
    <source>
        <dbReference type="ARBA" id="ARBA00022989"/>
    </source>
</evidence>
<accession>A0A6S6R2A1</accession>
<sequence>MSDTIATLKENKMGTMPVPKLLISMSLPMVISMLVQALYNVVDSIFVSQINEKAFTALSLAFPIQNLMIAVSVGTGIGINALLSRSLGERKYKEANMAAVNGLFLSVISSILFALFGIFFSRAFFEIQTDDLEIIQYGTEYLSTCTIFSFGIFFQITLERLMQSTGRTFYNMLTQTLGAVINIVLDPILIFGLLGFPQLGVLGAAIATIAGQIIAMTFSFYFNIKKNKEITLTLKGFKPHKKTISTILMVGIPSIIMQSIGSLMVFGMNKILIVFTPTAVSVFGAYFKLQSFIFMPVFGITNGMIPIIAYNYGAGNKKRIVDTIKLSVVLATGIMFAGLLLFQTAPATLLGFFHASDEMLTLGIPALRIISISFILAGYCIVLSSVFQALGNGLHSMFISIARQLVVILPVAFLLSKTLGMQAVWFCFPLAETLAVVLCTYFMKRNYDRKISILTPLSEESSLSA</sequence>
<evidence type="ECO:0000256" key="12">
    <source>
        <dbReference type="ARBA" id="ARBA00031636"/>
    </source>
</evidence>
<keyword evidence="7" id="KW-1003">Cell membrane</keyword>
<dbReference type="PIRSF" id="PIRSF006603">
    <property type="entry name" value="DinF"/>
    <property type="match status" value="1"/>
</dbReference>
<protein>
    <recommendedName>
        <fullName evidence="4">Probable multidrug resistance protein NorM</fullName>
    </recommendedName>
    <alternativeName>
        <fullName evidence="12">Multidrug-efflux transporter</fullName>
    </alternativeName>
</protein>
<comment type="function">
    <text evidence="1">Multidrug efflux pump.</text>
</comment>
<dbReference type="PANTHER" id="PTHR43298">
    <property type="entry name" value="MULTIDRUG RESISTANCE PROTEIN NORM-RELATED"/>
    <property type="match status" value="1"/>
</dbReference>
<comment type="subcellular location">
    <subcellularLocation>
        <location evidence="2">Cell membrane</location>
        <topology evidence="2">Multi-pass membrane protein</topology>
    </subcellularLocation>
</comment>
<dbReference type="InterPro" id="IPR048279">
    <property type="entry name" value="MdtK-like"/>
</dbReference>
<keyword evidence="9" id="KW-1133">Transmembrane helix</keyword>
<name>A0A6S6R2A1_9FIRM</name>
<evidence type="ECO:0000256" key="2">
    <source>
        <dbReference type="ARBA" id="ARBA00004651"/>
    </source>
</evidence>